<reference evidence="2" key="1">
    <citation type="submission" date="2018-02" db="EMBL/GenBank/DDBJ databases">
        <authorList>
            <person name="Silar P."/>
        </authorList>
    </citation>
    <scope>NUCLEOTIDE SEQUENCE [LARGE SCALE GENOMIC DNA]</scope>
    <source>
        <strain evidence="2">T</strain>
    </source>
</reference>
<gene>
    <name evidence="2" type="ORF">PODCO_111888</name>
</gene>
<dbReference type="EMBL" id="LR026964">
    <property type="protein sequence ID" value="VBB72657.1"/>
    <property type="molecule type" value="Genomic_DNA"/>
</dbReference>
<accession>A0ABY6RWG2</accession>
<keyword evidence="3" id="KW-1185">Reference proteome</keyword>
<name>A0ABY6RWG2_PODCO</name>
<dbReference type="Proteomes" id="UP000280685">
    <property type="component" value="Chromosome 1"/>
</dbReference>
<proteinExistence type="predicted"/>
<evidence type="ECO:0000313" key="2">
    <source>
        <dbReference type="EMBL" id="VBB72657.1"/>
    </source>
</evidence>
<feature type="region of interest" description="Disordered" evidence="1">
    <location>
        <begin position="30"/>
        <end position="53"/>
    </location>
</feature>
<protein>
    <submittedName>
        <fullName evidence="2">Uncharacterized protein</fullName>
    </submittedName>
</protein>
<organism evidence="2 3">
    <name type="scientific">Podospora comata</name>
    <dbReference type="NCBI Taxonomy" id="48703"/>
    <lineage>
        <taxon>Eukaryota</taxon>
        <taxon>Fungi</taxon>
        <taxon>Dikarya</taxon>
        <taxon>Ascomycota</taxon>
        <taxon>Pezizomycotina</taxon>
        <taxon>Sordariomycetes</taxon>
        <taxon>Sordariomycetidae</taxon>
        <taxon>Sordariales</taxon>
        <taxon>Podosporaceae</taxon>
        <taxon>Podospora</taxon>
    </lineage>
</organism>
<sequence>MFPTKPYHAPYVTSYNHLHITIHTHYPTIDHKHDTTTPTQPLPHNHSHTTTPTQPLPHVPALLHIEPNTTTTNTSRYHDTPFSILNRFSPQNNLIIRCRPPFFSRNIENQSLPTHLTYFAFAFPRNGLCYVYPQSRKFHSLLMHTHTHTHTRKGMFCYLEGVLLLFI</sequence>
<evidence type="ECO:0000313" key="3">
    <source>
        <dbReference type="Proteomes" id="UP000280685"/>
    </source>
</evidence>
<evidence type="ECO:0000256" key="1">
    <source>
        <dbReference type="SAM" id="MobiDB-lite"/>
    </source>
</evidence>